<evidence type="ECO:0000256" key="11">
    <source>
        <dbReference type="ARBA" id="ARBA00023128"/>
    </source>
</evidence>
<comment type="subunit">
    <text evidence="5">Mammalian complex I is composed of 45 different subunits. This is a component of the iron-sulfur (IP) fragment of the enzyme.</text>
</comment>
<dbReference type="GO" id="GO:0005743">
    <property type="term" value="C:mitochondrial inner membrane"/>
    <property type="evidence" value="ECO:0007669"/>
    <property type="project" value="UniProtKB-SubCell"/>
</dbReference>
<organism evidence="18 19">
    <name type="scientific">Ornithorhynchus anatinus</name>
    <name type="common">Duckbill platypus</name>
    <dbReference type="NCBI Taxonomy" id="9258"/>
    <lineage>
        <taxon>Eukaryota</taxon>
        <taxon>Metazoa</taxon>
        <taxon>Chordata</taxon>
        <taxon>Craniata</taxon>
        <taxon>Vertebrata</taxon>
        <taxon>Euteleostomi</taxon>
        <taxon>Mammalia</taxon>
        <taxon>Monotremata</taxon>
        <taxon>Ornithorhynchidae</taxon>
        <taxon>Ornithorhynchus</taxon>
    </lineage>
</organism>
<keyword evidence="12" id="KW-0472">Membrane</keyword>
<dbReference type="InParanoid" id="F6YXB8"/>
<evidence type="ECO:0000256" key="7">
    <source>
        <dbReference type="ARBA" id="ARBA00022448"/>
    </source>
</evidence>
<keyword evidence="19" id="KW-1185">Reference proteome</keyword>
<dbReference type="Proteomes" id="UP000002279">
    <property type="component" value="Unplaced"/>
</dbReference>
<dbReference type="Ensembl" id="ENSOANT00000005054.2">
    <property type="protein sequence ID" value="ENSOANP00000005053.2"/>
    <property type="gene ID" value="ENSOANG00000003184.2"/>
</dbReference>
<evidence type="ECO:0000313" key="18">
    <source>
        <dbReference type="Ensembl" id="ENSOANP00000005053.2"/>
    </source>
</evidence>
<dbReference type="CDD" id="cd24141">
    <property type="entry name" value="NDUFS5-like"/>
    <property type="match status" value="1"/>
</dbReference>
<evidence type="ECO:0000256" key="2">
    <source>
        <dbReference type="ARBA" id="ARBA00004569"/>
    </source>
</evidence>
<keyword evidence="8" id="KW-0679">Respiratory chain</keyword>
<evidence type="ECO:0000256" key="9">
    <source>
        <dbReference type="ARBA" id="ARBA00022792"/>
    </source>
</evidence>
<dbReference type="Bgee" id="ENSOANG00000003184">
    <property type="expression patterns" value="Expressed in heart and 7 other cell types or tissues"/>
</dbReference>
<evidence type="ECO:0000256" key="6">
    <source>
        <dbReference type="ARBA" id="ARBA00013482"/>
    </source>
</evidence>
<comment type="function">
    <text evidence="1">Accessory subunit of the mitochondrial membrane respiratory chain NADH dehydrogenase (Complex I), that is believed not to be involved in catalysis. Complex I functions in the transfer of electrons from NADH to the respiratory chain. The immediate electron acceptor for the enzyme is believed to be ubiquinone.</text>
</comment>
<protein>
    <recommendedName>
        <fullName evidence="6">NADH dehydrogenase [ubiquinone] iron-sulfur protein 5</fullName>
    </recommendedName>
    <alternativeName>
        <fullName evidence="14">Complex I-15 kDa</fullName>
    </alternativeName>
    <alternativeName>
        <fullName evidence="15">NADH-ubiquinone oxidoreductase 15 kDa subunit</fullName>
    </alternativeName>
</protein>
<evidence type="ECO:0000256" key="16">
    <source>
        <dbReference type="PIRSR" id="PIRSR619342-50"/>
    </source>
</evidence>
<feature type="disulfide bond" evidence="16">
    <location>
        <begin position="94"/>
        <end position="107"/>
    </location>
</feature>
<evidence type="ECO:0000256" key="5">
    <source>
        <dbReference type="ARBA" id="ARBA00011261"/>
    </source>
</evidence>
<dbReference type="GO" id="GO:0045271">
    <property type="term" value="C:respiratory chain complex I"/>
    <property type="evidence" value="ECO:0000318"/>
    <property type="project" value="GO_Central"/>
</dbReference>
<dbReference type="PANTHER" id="PTHR15224:SF1">
    <property type="entry name" value="NADH DEHYDROGENASE [UBIQUINONE] IRON-SULFUR PROTEIN 5"/>
    <property type="match status" value="1"/>
</dbReference>
<gene>
    <name evidence="18" type="primary">NDUFS5</name>
</gene>
<evidence type="ECO:0000256" key="17">
    <source>
        <dbReference type="SAM" id="MobiDB-lite"/>
    </source>
</evidence>
<evidence type="ECO:0000256" key="14">
    <source>
        <dbReference type="ARBA" id="ARBA00031222"/>
    </source>
</evidence>
<evidence type="ECO:0000256" key="15">
    <source>
        <dbReference type="ARBA" id="ARBA00032739"/>
    </source>
</evidence>
<sequence length="157" mass="17650">MVTGGRGGRKAGRRCRTAGVVYGRPGRKRGGAGGRSVREGRRTRRPGAAAAMPFFDVQSRLGINVDKWMTIQSAPQPYKIAATCHAFEKEWIECSYGIGVTRARKECKLEYDDFMECWHRTKTLKRLQAIVNQKTKLMKEGTYTPPDHHTGKEAPRP</sequence>
<dbReference type="PANTHER" id="PTHR15224">
    <property type="entry name" value="NADH DEHYDROGENASE [UBIQUINONE] IRON-SULFUR PROTEIN 5"/>
    <property type="match status" value="1"/>
</dbReference>
<feature type="disulfide bond" evidence="16">
    <location>
        <begin position="84"/>
        <end position="117"/>
    </location>
</feature>
<dbReference type="GO" id="GO:0005758">
    <property type="term" value="C:mitochondrial intermembrane space"/>
    <property type="evidence" value="ECO:0007669"/>
    <property type="project" value="UniProtKB-SubCell"/>
</dbReference>
<dbReference type="GO" id="GO:0032981">
    <property type="term" value="P:mitochondrial respiratory chain complex I assembly"/>
    <property type="evidence" value="ECO:0000318"/>
    <property type="project" value="GO_Central"/>
</dbReference>
<keyword evidence="13 16" id="KW-1015">Disulfide bond</keyword>
<dbReference type="eggNOG" id="KOG4110">
    <property type="taxonomic scope" value="Eukaryota"/>
</dbReference>
<comment type="subcellular location">
    <subcellularLocation>
        <location evidence="3">Mitochondrion inner membrane</location>
        <topology evidence="3">Peripheral membrane protein</topology>
    </subcellularLocation>
    <subcellularLocation>
        <location evidence="2">Mitochondrion intermembrane space</location>
    </subcellularLocation>
</comment>
<dbReference type="STRING" id="9258.ENSOANP00000005053"/>
<keyword evidence="10" id="KW-0249">Electron transport</keyword>
<dbReference type="Pfam" id="PF10200">
    <property type="entry name" value="Ndufs5"/>
    <property type="match status" value="1"/>
</dbReference>
<evidence type="ECO:0000256" key="3">
    <source>
        <dbReference type="ARBA" id="ARBA00004637"/>
    </source>
</evidence>
<proteinExistence type="inferred from homology"/>
<evidence type="ECO:0000256" key="12">
    <source>
        <dbReference type="ARBA" id="ARBA00023136"/>
    </source>
</evidence>
<evidence type="ECO:0000256" key="8">
    <source>
        <dbReference type="ARBA" id="ARBA00022660"/>
    </source>
</evidence>
<keyword evidence="7" id="KW-0813">Transport</keyword>
<dbReference type="InterPro" id="IPR019342">
    <property type="entry name" value="NADH_UbQ_OxRdtase_FeS-su5"/>
</dbReference>
<evidence type="ECO:0000256" key="13">
    <source>
        <dbReference type="ARBA" id="ARBA00023157"/>
    </source>
</evidence>
<dbReference type="GeneTree" id="ENSGT00390000002919"/>
<name>F6YXB8_ORNAN</name>
<reference evidence="18" key="2">
    <citation type="submission" date="2025-09" db="UniProtKB">
        <authorList>
            <consortium name="Ensembl"/>
        </authorList>
    </citation>
    <scope>IDENTIFICATION</scope>
    <source>
        <strain evidence="18">Glennie</strain>
    </source>
</reference>
<reference evidence="18" key="1">
    <citation type="submission" date="2025-08" db="UniProtKB">
        <authorList>
            <consortium name="Ensembl"/>
        </authorList>
    </citation>
    <scope>IDENTIFICATION</scope>
    <source>
        <strain evidence="18">Glennie</strain>
    </source>
</reference>
<keyword evidence="11" id="KW-0496">Mitochondrion</keyword>
<accession>F6YXB8</accession>
<evidence type="ECO:0000256" key="10">
    <source>
        <dbReference type="ARBA" id="ARBA00022982"/>
    </source>
</evidence>
<evidence type="ECO:0000313" key="19">
    <source>
        <dbReference type="Proteomes" id="UP000002279"/>
    </source>
</evidence>
<comment type="similarity">
    <text evidence="4">Belongs to the complex I NDUFS5 subunit family.</text>
</comment>
<keyword evidence="9" id="KW-0999">Mitochondrion inner membrane</keyword>
<dbReference type="FunCoup" id="F6YXB8">
    <property type="interactions" value="740"/>
</dbReference>
<dbReference type="AlphaFoldDB" id="F6YXB8"/>
<dbReference type="HOGENOM" id="CLU_176387_0_0_1"/>
<evidence type="ECO:0000256" key="1">
    <source>
        <dbReference type="ARBA" id="ARBA00003195"/>
    </source>
</evidence>
<feature type="region of interest" description="Disordered" evidence="17">
    <location>
        <begin position="23"/>
        <end position="45"/>
    </location>
</feature>
<dbReference type="OMA" id="KIAARCH"/>
<evidence type="ECO:0000256" key="4">
    <source>
        <dbReference type="ARBA" id="ARBA00007372"/>
    </source>
</evidence>